<dbReference type="PANTHER" id="PTHR19316">
    <property type="entry name" value="PROTEIN FOLDING REGULATOR"/>
    <property type="match status" value="1"/>
</dbReference>
<dbReference type="SUPFAM" id="SSF48371">
    <property type="entry name" value="ARM repeat"/>
    <property type="match status" value="1"/>
</dbReference>
<dbReference type="InterPro" id="IPR016024">
    <property type="entry name" value="ARM-type_fold"/>
</dbReference>
<dbReference type="EMBL" id="MIGC01003716">
    <property type="protein sequence ID" value="PHJ19018.1"/>
    <property type="molecule type" value="Genomic_DNA"/>
</dbReference>
<reference evidence="2 3" key="1">
    <citation type="journal article" date="2017" name="Int. J. Parasitol.">
        <title>The genome of the protozoan parasite Cystoisospora suis and a reverse vaccinology approach to identify vaccine candidates.</title>
        <authorList>
            <person name="Palmieri N."/>
            <person name="Shrestha A."/>
            <person name="Ruttkowski B."/>
            <person name="Beck T."/>
            <person name="Vogl C."/>
            <person name="Tomley F."/>
            <person name="Blake D.P."/>
            <person name="Joachim A."/>
        </authorList>
    </citation>
    <scope>NUCLEOTIDE SEQUENCE [LARGE SCALE GENOMIC DNA]</scope>
    <source>
        <strain evidence="2 3">Wien I</strain>
    </source>
</reference>
<keyword evidence="3" id="KW-1185">Reference proteome</keyword>
<gene>
    <name evidence="2" type="ORF">CSUI_007156</name>
</gene>
<dbReference type="Proteomes" id="UP000221165">
    <property type="component" value="Unassembled WGS sequence"/>
</dbReference>
<accession>A0A2C6KR24</accession>
<sequence>MGDERQPSNPPVNWPGLYRWSMEYHDGTKPHGLSKEDRTFLQNAIKEAMSHQENPTKVFTSQLAILQRFIQGDTSLTPCNLLGALGIIQRLVDDHAEMARDFEKLGAIKVFLQLLSVCCSEAMAAHQDSSRLARGEGRGEIRQSHPDAANHMRRRTESEREEEKEEEEVVDSARGEKVVKMALSILSLVVANNPKVQEALYQENGLGLLMNILRESPPDSSLRVKALAALACQMRHHRPSEISFVNAGGLAVLVHAMQSHNIK</sequence>
<name>A0A2C6KR24_9APIC</name>
<dbReference type="GeneID" id="94430517"/>
<organism evidence="2 3">
    <name type="scientific">Cystoisospora suis</name>
    <dbReference type="NCBI Taxonomy" id="483139"/>
    <lineage>
        <taxon>Eukaryota</taxon>
        <taxon>Sar</taxon>
        <taxon>Alveolata</taxon>
        <taxon>Apicomplexa</taxon>
        <taxon>Conoidasida</taxon>
        <taxon>Coccidia</taxon>
        <taxon>Eucoccidiorida</taxon>
        <taxon>Eimeriorina</taxon>
        <taxon>Sarcocystidae</taxon>
        <taxon>Cystoisospora</taxon>
    </lineage>
</organism>
<dbReference type="PANTHER" id="PTHR19316:SF18">
    <property type="entry name" value="HSP70-BINDING PROTEIN 1"/>
    <property type="match status" value="1"/>
</dbReference>
<dbReference type="OrthoDB" id="10250458at2759"/>
<dbReference type="AlphaFoldDB" id="A0A2C6KR24"/>
<dbReference type="InterPro" id="IPR050693">
    <property type="entry name" value="Hsp70_NEF-Inhibitors"/>
</dbReference>
<evidence type="ECO:0000256" key="1">
    <source>
        <dbReference type="SAM" id="MobiDB-lite"/>
    </source>
</evidence>
<comment type="caution">
    <text evidence="2">The sequence shown here is derived from an EMBL/GenBank/DDBJ whole genome shotgun (WGS) entry which is preliminary data.</text>
</comment>
<evidence type="ECO:0000313" key="2">
    <source>
        <dbReference type="EMBL" id="PHJ19018.1"/>
    </source>
</evidence>
<feature type="compositionally biased region" description="Basic and acidic residues" evidence="1">
    <location>
        <begin position="128"/>
        <end position="158"/>
    </location>
</feature>
<dbReference type="InterPro" id="IPR011989">
    <property type="entry name" value="ARM-like"/>
</dbReference>
<evidence type="ECO:0000313" key="3">
    <source>
        <dbReference type="Proteomes" id="UP000221165"/>
    </source>
</evidence>
<dbReference type="VEuPathDB" id="ToxoDB:CSUI_007156"/>
<dbReference type="RefSeq" id="XP_067920720.1">
    <property type="nucleotide sequence ID" value="XM_068067306.1"/>
</dbReference>
<dbReference type="GO" id="GO:0000774">
    <property type="term" value="F:adenyl-nucleotide exchange factor activity"/>
    <property type="evidence" value="ECO:0007669"/>
    <property type="project" value="TreeGrafter"/>
</dbReference>
<feature type="region of interest" description="Disordered" evidence="1">
    <location>
        <begin position="128"/>
        <end position="172"/>
    </location>
</feature>
<protein>
    <submittedName>
        <fullName evidence="2">Hsp70-binding protein 1</fullName>
    </submittedName>
</protein>
<proteinExistence type="predicted"/>
<dbReference type="GO" id="GO:0005783">
    <property type="term" value="C:endoplasmic reticulum"/>
    <property type="evidence" value="ECO:0007669"/>
    <property type="project" value="TreeGrafter"/>
</dbReference>
<feature type="compositionally biased region" description="Acidic residues" evidence="1">
    <location>
        <begin position="159"/>
        <end position="170"/>
    </location>
</feature>
<feature type="non-terminal residue" evidence="2">
    <location>
        <position position="263"/>
    </location>
</feature>
<dbReference type="Gene3D" id="1.25.10.10">
    <property type="entry name" value="Leucine-rich Repeat Variant"/>
    <property type="match status" value="1"/>
</dbReference>